<dbReference type="Gene3D" id="1.10.443.10">
    <property type="entry name" value="Intergrase catalytic core"/>
    <property type="match status" value="1"/>
</dbReference>
<dbReference type="SUPFAM" id="SSF56349">
    <property type="entry name" value="DNA breaking-rejoining enzymes"/>
    <property type="match status" value="1"/>
</dbReference>
<dbReference type="InterPro" id="IPR002104">
    <property type="entry name" value="Integrase_catalytic"/>
</dbReference>
<dbReference type="CDD" id="cd01185">
    <property type="entry name" value="INTN1_C_like"/>
    <property type="match status" value="1"/>
</dbReference>
<dbReference type="RefSeq" id="WP_106541109.1">
    <property type="nucleotide sequence ID" value="NZ_BLAU01000001.1"/>
</dbReference>
<evidence type="ECO:0000313" key="9">
    <source>
        <dbReference type="EMBL" id="PSK84514.1"/>
    </source>
</evidence>
<gene>
    <name evidence="9" type="ORF">CLV93_102302</name>
    <name evidence="8" type="ORF">JCM18694_09330</name>
</gene>
<evidence type="ECO:0000256" key="5">
    <source>
        <dbReference type="PROSITE-ProRule" id="PRU01248"/>
    </source>
</evidence>
<organism evidence="9 10">
    <name type="scientific">Prolixibacter denitrificans</name>
    <dbReference type="NCBI Taxonomy" id="1541063"/>
    <lineage>
        <taxon>Bacteria</taxon>
        <taxon>Pseudomonadati</taxon>
        <taxon>Bacteroidota</taxon>
        <taxon>Bacteroidia</taxon>
        <taxon>Marinilabiliales</taxon>
        <taxon>Prolixibacteraceae</taxon>
        <taxon>Prolixibacter</taxon>
    </lineage>
</organism>
<name>A0A2P8CHQ9_9BACT</name>
<sequence length="407" mass="47987">MNNTLVLNFILKRSKTNHENGKAPIYLRVTINGVRFEMSTKIFVTTTQWDEASQRIKGRKEEARQTNEYLNNIQTEVQRKFYRYQETEEYVTADKFKRFLKGQDKPHKLLLKVFDEVIKTVEAELDINYSIDTVKRYKISIERLRAYINEIHHLEDIPLTDLDYNFAREYDLFLRKTYGCSHNTAMKYIKHLKKVIHRAMLYEYIDRDPFSAYKTAYKDVDRGFLTTEELRTIEEKSFRVTRLEETKDIFIFVCYTGLSYSDLRKLSPEHIVKGSDDKLWIIKNREKTGVQSRIPLLPQALEILKKYQEHPVCAADNKILPIRSNQKLNAYLSEIAELCEINKHITMHLGRHTFATTVTLSNDVPIETVQKMLGHKNLSTTQIYSRVVDSKIANDMGRLRKKVARKK</sequence>
<feature type="domain" description="Tyr recombinase" evidence="6">
    <location>
        <begin position="220"/>
        <end position="397"/>
    </location>
</feature>
<keyword evidence="4" id="KW-0233">DNA recombination</keyword>
<accession>A0A2P8CHQ9</accession>
<reference evidence="9 10" key="1">
    <citation type="submission" date="2018-03" db="EMBL/GenBank/DDBJ databases">
        <title>Genomic Encyclopedia of Archaeal and Bacterial Type Strains, Phase II (KMG-II): from individual species to whole genera.</title>
        <authorList>
            <person name="Goeker M."/>
        </authorList>
    </citation>
    <scope>NUCLEOTIDE SEQUENCE [LARGE SCALE GENOMIC DNA]</scope>
    <source>
        <strain evidence="9 10">DSM 27267</strain>
    </source>
</reference>
<dbReference type="InterPro" id="IPR010998">
    <property type="entry name" value="Integrase_recombinase_N"/>
</dbReference>
<dbReference type="Pfam" id="PF13102">
    <property type="entry name" value="Phage_int_SAM_5"/>
    <property type="match status" value="1"/>
</dbReference>
<keyword evidence="11" id="KW-1185">Reference proteome</keyword>
<dbReference type="InterPro" id="IPR011010">
    <property type="entry name" value="DNA_brk_join_enz"/>
</dbReference>
<evidence type="ECO:0000259" key="6">
    <source>
        <dbReference type="PROSITE" id="PS51898"/>
    </source>
</evidence>
<reference evidence="8 11" key="2">
    <citation type="submission" date="2019-10" db="EMBL/GenBank/DDBJ databases">
        <title>Prolixibacter strains distinguished by the presence of nitrate reductase genes were adept at nitrate-dependent anaerobic corrosion of metallic iron and carbon steel.</title>
        <authorList>
            <person name="Iino T."/>
            <person name="Shono N."/>
            <person name="Ito K."/>
            <person name="Nakamura R."/>
            <person name="Sueoka K."/>
            <person name="Harayama S."/>
            <person name="Ohkuma M."/>
        </authorList>
    </citation>
    <scope>NUCLEOTIDE SEQUENCE [LARGE SCALE GENOMIC DNA]</scope>
    <source>
        <strain evidence="8 11">MIC1-1</strain>
    </source>
</reference>
<evidence type="ECO:0000256" key="4">
    <source>
        <dbReference type="ARBA" id="ARBA00023172"/>
    </source>
</evidence>
<dbReference type="EMBL" id="BLAU01000001">
    <property type="protein sequence ID" value="GET20687.1"/>
    <property type="molecule type" value="Genomic_DNA"/>
</dbReference>
<evidence type="ECO:0000256" key="1">
    <source>
        <dbReference type="ARBA" id="ARBA00008857"/>
    </source>
</evidence>
<dbReference type="InterPro" id="IPR035386">
    <property type="entry name" value="Arm-DNA-bind_5"/>
</dbReference>
<dbReference type="EMBL" id="PYGC01000002">
    <property type="protein sequence ID" value="PSK84514.1"/>
    <property type="molecule type" value="Genomic_DNA"/>
</dbReference>
<dbReference type="PROSITE" id="PS51898">
    <property type="entry name" value="TYR_RECOMBINASE"/>
    <property type="match status" value="1"/>
</dbReference>
<dbReference type="GO" id="GO:0003677">
    <property type="term" value="F:DNA binding"/>
    <property type="evidence" value="ECO:0007669"/>
    <property type="project" value="UniProtKB-UniRule"/>
</dbReference>
<dbReference type="Pfam" id="PF17293">
    <property type="entry name" value="Arm-DNA-bind_5"/>
    <property type="match status" value="1"/>
</dbReference>
<dbReference type="OrthoDB" id="1493636at2"/>
<dbReference type="Pfam" id="PF00589">
    <property type="entry name" value="Phage_integrase"/>
    <property type="match status" value="1"/>
</dbReference>
<proteinExistence type="inferred from homology"/>
<dbReference type="Proteomes" id="UP000240621">
    <property type="component" value="Unassembled WGS sequence"/>
</dbReference>
<dbReference type="InterPro" id="IPR025269">
    <property type="entry name" value="SAM-like_dom"/>
</dbReference>
<evidence type="ECO:0000259" key="7">
    <source>
        <dbReference type="PROSITE" id="PS51900"/>
    </source>
</evidence>
<dbReference type="InterPro" id="IPR050090">
    <property type="entry name" value="Tyrosine_recombinase_XerCD"/>
</dbReference>
<dbReference type="AlphaFoldDB" id="A0A2P8CHQ9"/>
<comment type="similarity">
    <text evidence="1">Belongs to the 'phage' integrase family.</text>
</comment>
<dbReference type="InterPro" id="IPR044068">
    <property type="entry name" value="CB"/>
</dbReference>
<evidence type="ECO:0000256" key="3">
    <source>
        <dbReference type="ARBA" id="ARBA00023125"/>
    </source>
</evidence>
<dbReference type="GO" id="GO:0015074">
    <property type="term" value="P:DNA integration"/>
    <property type="evidence" value="ECO:0007669"/>
    <property type="project" value="UniProtKB-KW"/>
</dbReference>
<keyword evidence="2" id="KW-0229">DNA integration</keyword>
<protein>
    <submittedName>
        <fullName evidence="9">Site-specific recombinase XerD</fullName>
    </submittedName>
    <submittedName>
        <fullName evidence="8">Transposase</fullName>
    </submittedName>
</protein>
<dbReference type="Gene3D" id="1.10.150.130">
    <property type="match status" value="1"/>
</dbReference>
<evidence type="ECO:0000313" key="11">
    <source>
        <dbReference type="Proteomes" id="UP000396862"/>
    </source>
</evidence>
<evidence type="ECO:0000313" key="8">
    <source>
        <dbReference type="EMBL" id="GET20687.1"/>
    </source>
</evidence>
<dbReference type="PANTHER" id="PTHR30349:SF64">
    <property type="entry name" value="PROPHAGE INTEGRASE INTD-RELATED"/>
    <property type="match status" value="1"/>
</dbReference>
<evidence type="ECO:0000313" key="10">
    <source>
        <dbReference type="Proteomes" id="UP000240621"/>
    </source>
</evidence>
<dbReference type="InterPro" id="IPR013762">
    <property type="entry name" value="Integrase-like_cat_sf"/>
</dbReference>
<dbReference type="GO" id="GO:0006310">
    <property type="term" value="P:DNA recombination"/>
    <property type="evidence" value="ECO:0007669"/>
    <property type="project" value="UniProtKB-KW"/>
</dbReference>
<feature type="domain" description="Core-binding (CB)" evidence="7">
    <location>
        <begin position="112"/>
        <end position="200"/>
    </location>
</feature>
<keyword evidence="3 5" id="KW-0238">DNA-binding</keyword>
<dbReference type="Proteomes" id="UP000396862">
    <property type="component" value="Unassembled WGS sequence"/>
</dbReference>
<comment type="caution">
    <text evidence="9">The sequence shown here is derived from an EMBL/GenBank/DDBJ whole genome shotgun (WGS) entry which is preliminary data.</text>
</comment>
<evidence type="ECO:0000256" key="2">
    <source>
        <dbReference type="ARBA" id="ARBA00022908"/>
    </source>
</evidence>
<dbReference type="PANTHER" id="PTHR30349">
    <property type="entry name" value="PHAGE INTEGRASE-RELATED"/>
    <property type="match status" value="1"/>
</dbReference>
<dbReference type="PROSITE" id="PS51900">
    <property type="entry name" value="CB"/>
    <property type="match status" value="1"/>
</dbReference>